<proteinExistence type="predicted"/>
<comment type="caution">
    <text evidence="1">The sequence shown here is derived from an EMBL/GenBank/DDBJ whole genome shotgun (WGS) entry which is preliminary data.</text>
</comment>
<organism evidence="1">
    <name type="scientific">marine sediment metagenome</name>
    <dbReference type="NCBI Taxonomy" id="412755"/>
    <lineage>
        <taxon>unclassified sequences</taxon>
        <taxon>metagenomes</taxon>
        <taxon>ecological metagenomes</taxon>
    </lineage>
</organism>
<reference evidence="1" key="1">
    <citation type="journal article" date="2015" name="Nature">
        <title>Complex archaea that bridge the gap between prokaryotes and eukaryotes.</title>
        <authorList>
            <person name="Spang A."/>
            <person name="Saw J.H."/>
            <person name="Jorgensen S.L."/>
            <person name="Zaremba-Niedzwiedzka K."/>
            <person name="Martijn J."/>
            <person name="Lind A.E."/>
            <person name="van Eijk R."/>
            <person name="Schleper C."/>
            <person name="Guy L."/>
            <person name="Ettema T.J."/>
        </authorList>
    </citation>
    <scope>NUCLEOTIDE SEQUENCE</scope>
</reference>
<sequence>MFKKLILVVFLVLLAMLVQAVDWTPYGDINLQDYYKIYNVVNITTGSLVSIGTINISNITLADNCADGQILKWSGGFGVCGDDNVSDPAAWKLINFTGAYDARTDRWQTANETKFTRENVTEYLGGAGVNASLIKVGNLSNIFEAAWKMINFTGAYDARTDRWQTANETKYTNENFTSNYGTEYGLTGWSWINNDSLVLDNNTIARLNTSNVGNLNMSLYNITDINTLKLSPTLEISHSISEIFSGLEHATALYDTEDHTAGVISHAFLEGDSKILRTWQTGLPDAAGFMRQSQIISAQFGITNATKLSRCSDMAKQQGIDLDGVGCNTTSLGASLFVEGSIRLGHKLAIGGGNKTSYGIISQGFADFNMEGSNFNIFNGSLHPFTPRIEEIGIATGGLVTMIDEDFEDDSISPFQKREQIGIDADNWNIDMDPDFCFDGICARARGGNSRHPRLMEHNVSTIDRNQLNISFWIGAKAIDSIDNLSVQVIDGANSVMVYNFTGTSAGSNTDITPPELVTALIPSSFDNKGKISIRFNMSADNGGTGGNREEFWVDNVIMVGTATASTRQNVTRRDTFILLGDGNQRIFWNDSSKILELPPNVTIISETIQDLIVSGTFTLGDRLISSFDEIIASSWVLSNFTEAYDNRGDRWGTANETKFTNENFTTRYDLRTDRWQIANSSAQGYLTNNSDVNISNLLILNPPVETSDGFYMTYTNGTTSIGRRAMRVTGENVTGFYNFTDKIEGNVILQDGNQVNDSIILDTTAVGGEASGTIGNIAIDSGIHDDEYLDINTLYSNFKLENVSNNTLTLGDNVSITTYTDFLNKTQQDWIEANYVTGAHTTDTVIQNCSGINSCANVVYGNNNTALEKGNVTDNNQIANSAGYITSGAFSNFQYANITQFLGVPNSSIMTINNLSSSGGVINHSIDLSGYWGADGDISADEISESKINFITACASGNHYYLNGNDLACEADDDTTYTADETNLTLDGTVFRLLQVDLAELDNSVSAFITNAVSDLVNYFTKAQIFTHINNNITSNNASMNIYVDGTFVPLTGGNLTGHYNHTQGNISHATFVTDCYGPNCEGQISYNGSSLVLKVT</sequence>
<name>A0A0F9Q6P9_9ZZZZ</name>
<accession>A0A0F9Q6P9</accession>
<evidence type="ECO:0000313" key="1">
    <source>
        <dbReference type="EMBL" id="KKN01053.1"/>
    </source>
</evidence>
<dbReference type="EMBL" id="LAZR01005304">
    <property type="protein sequence ID" value="KKN01053.1"/>
    <property type="molecule type" value="Genomic_DNA"/>
</dbReference>
<protein>
    <submittedName>
        <fullName evidence="1">Uncharacterized protein</fullName>
    </submittedName>
</protein>
<dbReference type="AlphaFoldDB" id="A0A0F9Q6P9"/>
<gene>
    <name evidence="1" type="ORF">LCGC14_1131590</name>
</gene>